<keyword evidence="4 10" id="KW-0813">Transport</keyword>
<keyword evidence="9 10" id="KW-0472">Membrane</keyword>
<comment type="function">
    <text evidence="1">Part of the binding-protein-dependent transport system for glutamine; probably responsible for the translocation of the substrate across the membrane.</text>
</comment>
<evidence type="ECO:0000256" key="10">
    <source>
        <dbReference type="RuleBase" id="RU363032"/>
    </source>
</evidence>
<dbReference type="GO" id="GO:0006865">
    <property type="term" value="P:amino acid transport"/>
    <property type="evidence" value="ECO:0007669"/>
    <property type="project" value="UniProtKB-KW"/>
</dbReference>
<comment type="caution">
    <text evidence="12">The sequence shown here is derived from an EMBL/GenBank/DDBJ whole genome shotgun (WGS) entry which is preliminary data.</text>
</comment>
<dbReference type="InterPro" id="IPR000515">
    <property type="entry name" value="MetI-like"/>
</dbReference>
<dbReference type="GO" id="GO:0043190">
    <property type="term" value="C:ATP-binding cassette (ABC) transporter complex"/>
    <property type="evidence" value="ECO:0007669"/>
    <property type="project" value="InterPro"/>
</dbReference>
<gene>
    <name evidence="12" type="ORF">HLH27_15380</name>
</gene>
<sequence length="215" mass="23765">MFDTSVVVQNAPLLFRGLLVTLAFTVTTIVAGLCIGLLVGMAQLSRTRLLRWPARVYVECLRNVPLLVTLLWIYYALPIFAHISVTRMTAGFVALTLYVSSFYAEILRGGVLAVDRGHIDAATALGMSRGHIFFRVVLPQAVSKMLPSLVGQSIIQMKNTTLLSAITVPDLLYQGTYVSSFTYHPVEIYTCIGAIFLAILLPMTMLARRMEQRHG</sequence>
<evidence type="ECO:0000313" key="13">
    <source>
        <dbReference type="Proteomes" id="UP000540556"/>
    </source>
</evidence>
<feature type="transmembrane region" description="Helical" evidence="10">
    <location>
        <begin position="63"/>
        <end position="83"/>
    </location>
</feature>
<dbReference type="Pfam" id="PF00528">
    <property type="entry name" value="BPD_transp_1"/>
    <property type="match status" value="1"/>
</dbReference>
<dbReference type="SUPFAM" id="SSF161098">
    <property type="entry name" value="MetI-like"/>
    <property type="match status" value="1"/>
</dbReference>
<evidence type="ECO:0000256" key="5">
    <source>
        <dbReference type="ARBA" id="ARBA00022475"/>
    </source>
</evidence>
<evidence type="ECO:0000256" key="2">
    <source>
        <dbReference type="ARBA" id="ARBA00004429"/>
    </source>
</evidence>
<reference evidence="12 13" key="1">
    <citation type="submission" date="2020-04" db="EMBL/GenBank/DDBJ databases">
        <title>Description of novel Gluconacetobacter.</title>
        <authorList>
            <person name="Sombolestani A."/>
        </authorList>
    </citation>
    <scope>NUCLEOTIDE SEQUENCE [LARGE SCALE GENOMIC DNA]</scope>
    <source>
        <strain evidence="12 13">LMG 27800</strain>
    </source>
</reference>
<keyword evidence="6 10" id="KW-0812">Transmembrane</keyword>
<dbReference type="Proteomes" id="UP000540556">
    <property type="component" value="Unassembled WGS sequence"/>
</dbReference>
<proteinExistence type="inferred from homology"/>
<evidence type="ECO:0000313" key="12">
    <source>
        <dbReference type="EMBL" id="MBB2206385.1"/>
    </source>
</evidence>
<comment type="subcellular location">
    <subcellularLocation>
        <location evidence="2">Cell inner membrane</location>
        <topology evidence="2">Multi-pass membrane protein</topology>
    </subcellularLocation>
    <subcellularLocation>
        <location evidence="10">Cell membrane</location>
        <topology evidence="10">Multi-pass membrane protein</topology>
    </subcellularLocation>
</comment>
<keyword evidence="5" id="KW-1003">Cell membrane</keyword>
<evidence type="ECO:0000256" key="9">
    <source>
        <dbReference type="ARBA" id="ARBA00023136"/>
    </source>
</evidence>
<protein>
    <submittedName>
        <fullName evidence="12">Amino acid ABC transporter permease</fullName>
    </submittedName>
</protein>
<dbReference type="NCBIfam" id="TIGR01726">
    <property type="entry name" value="HEQRo_perm_3TM"/>
    <property type="match status" value="1"/>
</dbReference>
<evidence type="ECO:0000256" key="1">
    <source>
        <dbReference type="ARBA" id="ARBA00003159"/>
    </source>
</evidence>
<dbReference type="GO" id="GO:0022857">
    <property type="term" value="F:transmembrane transporter activity"/>
    <property type="evidence" value="ECO:0007669"/>
    <property type="project" value="InterPro"/>
</dbReference>
<dbReference type="PROSITE" id="PS50928">
    <property type="entry name" value="ABC_TM1"/>
    <property type="match status" value="1"/>
</dbReference>
<dbReference type="PANTHER" id="PTHR30614">
    <property type="entry name" value="MEMBRANE COMPONENT OF AMINO ACID ABC TRANSPORTER"/>
    <property type="match status" value="1"/>
</dbReference>
<evidence type="ECO:0000256" key="6">
    <source>
        <dbReference type="ARBA" id="ARBA00022692"/>
    </source>
</evidence>
<organism evidence="12 13">
    <name type="scientific">Gluconacetobacter takamatsuzukensis</name>
    <dbReference type="NCBI Taxonomy" id="1286190"/>
    <lineage>
        <taxon>Bacteria</taxon>
        <taxon>Pseudomonadati</taxon>
        <taxon>Pseudomonadota</taxon>
        <taxon>Alphaproteobacteria</taxon>
        <taxon>Acetobacterales</taxon>
        <taxon>Acetobacteraceae</taxon>
        <taxon>Gluconacetobacter</taxon>
    </lineage>
</organism>
<evidence type="ECO:0000256" key="3">
    <source>
        <dbReference type="ARBA" id="ARBA00010072"/>
    </source>
</evidence>
<dbReference type="PANTHER" id="PTHR30614:SF20">
    <property type="entry name" value="GLUTAMINE TRANSPORT SYSTEM PERMEASE PROTEIN GLNP"/>
    <property type="match status" value="1"/>
</dbReference>
<feature type="transmembrane region" description="Helical" evidence="10">
    <location>
        <begin position="89"/>
        <end position="107"/>
    </location>
</feature>
<name>A0A7W4KGH7_9PROT</name>
<keyword evidence="7" id="KW-0029">Amino-acid transport</keyword>
<feature type="transmembrane region" description="Helical" evidence="10">
    <location>
        <begin position="20"/>
        <end position="42"/>
    </location>
</feature>
<dbReference type="AlphaFoldDB" id="A0A7W4KGH7"/>
<dbReference type="RefSeq" id="WP_182950924.1">
    <property type="nucleotide sequence ID" value="NZ_JABEQK010000015.1"/>
</dbReference>
<dbReference type="CDD" id="cd06261">
    <property type="entry name" value="TM_PBP2"/>
    <property type="match status" value="1"/>
</dbReference>
<feature type="domain" description="ABC transmembrane type-1" evidence="11">
    <location>
        <begin position="18"/>
        <end position="207"/>
    </location>
</feature>
<keyword evidence="8 10" id="KW-1133">Transmembrane helix</keyword>
<dbReference type="EMBL" id="JABEQK010000015">
    <property type="protein sequence ID" value="MBB2206385.1"/>
    <property type="molecule type" value="Genomic_DNA"/>
</dbReference>
<feature type="transmembrane region" description="Helical" evidence="10">
    <location>
        <begin position="186"/>
        <end position="207"/>
    </location>
</feature>
<evidence type="ECO:0000259" key="11">
    <source>
        <dbReference type="PROSITE" id="PS50928"/>
    </source>
</evidence>
<accession>A0A7W4KGH7</accession>
<dbReference type="Gene3D" id="1.10.3720.10">
    <property type="entry name" value="MetI-like"/>
    <property type="match status" value="1"/>
</dbReference>
<evidence type="ECO:0000256" key="4">
    <source>
        <dbReference type="ARBA" id="ARBA00022448"/>
    </source>
</evidence>
<evidence type="ECO:0000256" key="8">
    <source>
        <dbReference type="ARBA" id="ARBA00022989"/>
    </source>
</evidence>
<dbReference type="InterPro" id="IPR010065">
    <property type="entry name" value="AA_ABC_transptr_permease_3TM"/>
</dbReference>
<comment type="similarity">
    <text evidence="3">Belongs to the binding-protein-dependent transport system permease family. HisMQ subfamily.</text>
</comment>
<dbReference type="InterPro" id="IPR035906">
    <property type="entry name" value="MetI-like_sf"/>
</dbReference>
<keyword evidence="13" id="KW-1185">Reference proteome</keyword>
<dbReference type="InterPro" id="IPR043429">
    <property type="entry name" value="ArtM/GltK/GlnP/TcyL/YhdX-like"/>
</dbReference>
<evidence type="ECO:0000256" key="7">
    <source>
        <dbReference type="ARBA" id="ARBA00022970"/>
    </source>
</evidence>